<gene>
    <name evidence="1" type="ORF">ILQ21_11210</name>
</gene>
<dbReference type="RefSeq" id="WP_103325166.1">
    <property type="nucleotide sequence ID" value="NZ_CCEL01000014.1"/>
</dbReference>
<dbReference type="Proteomes" id="UP000596960">
    <property type="component" value="Unassembled WGS sequence"/>
</dbReference>
<evidence type="ECO:0000313" key="2">
    <source>
        <dbReference type="Proteomes" id="UP000596960"/>
    </source>
</evidence>
<sequence length="283" mass="34122">MINVSNYQSNSEPKIFMAYYLISVGIERLQKVILTLSYNYIENEDYKIYSKKVKKALYSHNHENLNNMIREYTKIDYKFSKDDNKLISKLMDFYNNERYSKFDSKTAHDTIYQFHTGHQFKPFKQDLSFYEILERIFSSIERILTTYFDLLEKLQENMNNYIGECSSDTKIFVLKNYSRNLKKYFTLFKYAKYEFNNTKFGNGGKTPFLLDGHTQLSEIDSFFDGNGQFLVDWLIQVYLTKYYSHDDEIIPFYNEDEGFKENNKITDEIIEYYSNRYEEFRGI</sequence>
<comment type="caution">
    <text evidence="1">The sequence shown here is derived from an EMBL/GenBank/DDBJ whole genome shotgun (WGS) entry which is preliminary data.</text>
</comment>
<accession>A0ABR9NDM1</accession>
<evidence type="ECO:0008006" key="3">
    <source>
        <dbReference type="Google" id="ProtNLM"/>
    </source>
</evidence>
<dbReference type="EMBL" id="JADAMT010000017">
    <property type="protein sequence ID" value="MBE2129615.1"/>
    <property type="molecule type" value="Genomic_DNA"/>
</dbReference>
<proteinExistence type="predicted"/>
<keyword evidence="2" id="KW-1185">Reference proteome</keyword>
<reference evidence="1 2" key="1">
    <citation type="submission" date="2020-10" db="EMBL/GenBank/DDBJ databases">
        <title>Phenotypic and genomic profiling of Staphylococcus argenteus in Canada and the United States and recommendations for clinical result reporting.</title>
        <authorList>
            <person name="Eshaghi A."/>
            <person name="Bommersbach C."/>
            <person name="Zitterman S."/>
            <person name="Burnham C.-A.D."/>
            <person name="Patel R."/>
            <person name="Schuetz A.N."/>
            <person name="Patel S.N."/>
            <person name="Kus J.V."/>
        </authorList>
    </citation>
    <scope>NUCLEOTIDE SEQUENCE [LARGE SCALE GENOMIC DNA]</scope>
    <source>
        <strain evidence="1 2">DSM 28300</strain>
    </source>
</reference>
<protein>
    <recommendedName>
        <fullName evidence="3">Phage protein</fullName>
    </recommendedName>
</protein>
<evidence type="ECO:0000313" key="1">
    <source>
        <dbReference type="EMBL" id="MBE2129615.1"/>
    </source>
</evidence>
<name>A0ABR9NDM1_9STAP</name>
<organism evidence="1 2">
    <name type="scientific">Staphylococcus schweitzeri</name>
    <dbReference type="NCBI Taxonomy" id="1654388"/>
    <lineage>
        <taxon>Bacteria</taxon>
        <taxon>Bacillati</taxon>
        <taxon>Bacillota</taxon>
        <taxon>Bacilli</taxon>
        <taxon>Bacillales</taxon>
        <taxon>Staphylococcaceae</taxon>
        <taxon>Staphylococcus</taxon>
    </lineage>
</organism>